<protein>
    <submittedName>
        <fullName evidence="2">Uncharacterized protein</fullName>
    </submittedName>
</protein>
<feature type="chain" id="PRO_5037796439" evidence="1">
    <location>
        <begin position="24"/>
        <end position="156"/>
    </location>
</feature>
<evidence type="ECO:0000313" key="2">
    <source>
        <dbReference type="EMBL" id="MBK6263592.1"/>
    </source>
</evidence>
<dbReference type="RefSeq" id="WP_201429282.1">
    <property type="nucleotide sequence ID" value="NZ_JAEQBW010000001.1"/>
</dbReference>
<dbReference type="AlphaFoldDB" id="A0A935C687"/>
<evidence type="ECO:0000313" key="3">
    <source>
        <dbReference type="Proteomes" id="UP000611723"/>
    </source>
</evidence>
<keyword evidence="1" id="KW-0732">Signal</keyword>
<sequence>MIKLSYLLALIMVVCLQSCNIFGDNCEDYACFTPPQSFHFELINSQEENALSDPAFDTNKLKVIRLEDEQSLNFDIETINEIEIIQVQQIGWEEGLKNYQFLYEDNALFVIRVDAESVSEDCCSFTQYNEKSLLNAEHTIVTNQAIDNHYRVTVDY</sequence>
<evidence type="ECO:0000256" key="1">
    <source>
        <dbReference type="SAM" id="SignalP"/>
    </source>
</evidence>
<feature type="signal peptide" evidence="1">
    <location>
        <begin position="1"/>
        <end position="23"/>
    </location>
</feature>
<dbReference type="EMBL" id="JAEQBW010000001">
    <property type="protein sequence ID" value="MBK6263592.1"/>
    <property type="molecule type" value="Genomic_DNA"/>
</dbReference>
<reference evidence="2" key="1">
    <citation type="submission" date="2021-01" db="EMBL/GenBank/DDBJ databases">
        <title>Marivirga aurantiaca sp. nov., isolated from intertidal surface sediments.</title>
        <authorList>
            <person name="Zhang M."/>
        </authorList>
    </citation>
    <scope>NUCLEOTIDE SEQUENCE</scope>
    <source>
        <strain evidence="2">S37H4</strain>
    </source>
</reference>
<gene>
    <name evidence="2" type="ORF">JKA74_00990</name>
</gene>
<proteinExistence type="predicted"/>
<keyword evidence="3" id="KW-1185">Reference proteome</keyword>
<accession>A0A935C687</accession>
<organism evidence="2 3">
    <name type="scientific">Marivirga aurantiaca</name>
    <dbReference type="NCBI Taxonomy" id="2802615"/>
    <lineage>
        <taxon>Bacteria</taxon>
        <taxon>Pseudomonadati</taxon>
        <taxon>Bacteroidota</taxon>
        <taxon>Cytophagia</taxon>
        <taxon>Cytophagales</taxon>
        <taxon>Marivirgaceae</taxon>
        <taxon>Marivirga</taxon>
    </lineage>
</organism>
<dbReference type="Proteomes" id="UP000611723">
    <property type="component" value="Unassembled WGS sequence"/>
</dbReference>
<name>A0A935C687_9BACT</name>
<comment type="caution">
    <text evidence="2">The sequence shown here is derived from an EMBL/GenBank/DDBJ whole genome shotgun (WGS) entry which is preliminary data.</text>
</comment>